<keyword evidence="19" id="KW-1185">Reference proteome</keyword>
<evidence type="ECO:0000313" key="18">
    <source>
        <dbReference type="EMBL" id="WAW15153.1"/>
    </source>
</evidence>
<dbReference type="Pfam" id="PF21999">
    <property type="entry name" value="IMS_HHH_1"/>
    <property type="match status" value="1"/>
</dbReference>
<keyword evidence="12" id="KW-0460">Magnesium</keyword>
<dbReference type="Gene3D" id="3.40.1170.60">
    <property type="match status" value="1"/>
</dbReference>
<dbReference type="PANTHER" id="PTHR11076:SF35">
    <property type="entry name" value="DNA REPAIR PROTEIN HOMOLOG YOBH"/>
    <property type="match status" value="1"/>
</dbReference>
<dbReference type="InterPro" id="IPR043502">
    <property type="entry name" value="DNA/RNA_pol_sf"/>
</dbReference>
<organism evidence="18 19">
    <name type="scientific">Peptostreptococcus equinus</name>
    <dbReference type="NCBI Taxonomy" id="3003601"/>
    <lineage>
        <taxon>Bacteria</taxon>
        <taxon>Bacillati</taxon>
        <taxon>Bacillota</taxon>
        <taxon>Clostridia</taxon>
        <taxon>Peptostreptococcales</taxon>
        <taxon>Peptostreptococcaceae</taxon>
        <taxon>Peptostreptococcus</taxon>
    </lineage>
</organism>
<evidence type="ECO:0000256" key="2">
    <source>
        <dbReference type="ARBA" id="ARBA00004496"/>
    </source>
</evidence>
<proteinExistence type="inferred from homology"/>
<reference evidence="18" key="1">
    <citation type="submission" date="2022-12" db="EMBL/GenBank/DDBJ databases">
        <title>Peptostreptococcus.</title>
        <authorList>
            <person name="Lee S.H."/>
        </authorList>
    </citation>
    <scope>NUCLEOTIDE SEQUENCE</scope>
    <source>
        <strain evidence="18">CBA3647</strain>
    </source>
</reference>
<feature type="domain" description="UmuC" evidence="17">
    <location>
        <begin position="6"/>
        <end position="195"/>
    </location>
</feature>
<evidence type="ECO:0000256" key="6">
    <source>
        <dbReference type="ARBA" id="ARBA00022490"/>
    </source>
</evidence>
<dbReference type="InterPro" id="IPR022880">
    <property type="entry name" value="DNApol_IV"/>
</dbReference>
<dbReference type="Gene3D" id="3.30.1490.100">
    <property type="entry name" value="DNA polymerase, Y-family, little finger domain"/>
    <property type="match status" value="1"/>
</dbReference>
<dbReference type="SUPFAM" id="SSF100879">
    <property type="entry name" value="Lesion bypass DNA polymerase (Y-family), little finger domain"/>
    <property type="match status" value="1"/>
</dbReference>
<keyword evidence="15" id="KW-0234">DNA repair</keyword>
<evidence type="ECO:0000256" key="8">
    <source>
        <dbReference type="ARBA" id="ARBA00022695"/>
    </source>
</evidence>
<comment type="cofactor">
    <cofactor evidence="1">
        <name>Mg(2+)</name>
        <dbReference type="ChEBI" id="CHEBI:18420"/>
    </cofactor>
</comment>
<dbReference type="Pfam" id="PF00817">
    <property type="entry name" value="IMS"/>
    <property type="match status" value="1"/>
</dbReference>
<keyword evidence="5" id="KW-0515">Mutator protein</keyword>
<evidence type="ECO:0000256" key="10">
    <source>
        <dbReference type="ARBA" id="ARBA00022723"/>
    </source>
</evidence>
<comment type="similarity">
    <text evidence="3">Belongs to the DNA polymerase type-Y family.</text>
</comment>
<keyword evidence="14" id="KW-0238">DNA-binding</keyword>
<gene>
    <name evidence="18" type="ORF">O0R46_01515</name>
</gene>
<name>A0ABY7JSX1_9FIRM</name>
<evidence type="ECO:0000259" key="17">
    <source>
        <dbReference type="PROSITE" id="PS50173"/>
    </source>
</evidence>
<dbReference type="InterPro" id="IPR036775">
    <property type="entry name" value="DNA_pol_Y-fam_lit_finger_sf"/>
</dbReference>
<evidence type="ECO:0000256" key="9">
    <source>
        <dbReference type="ARBA" id="ARBA00022705"/>
    </source>
</evidence>
<dbReference type="RefSeq" id="WP_269311846.1">
    <property type="nucleotide sequence ID" value="NZ_CP114052.1"/>
</dbReference>
<comment type="subcellular location">
    <subcellularLocation>
        <location evidence="2">Cytoplasm</location>
    </subcellularLocation>
</comment>
<dbReference type="InterPro" id="IPR050116">
    <property type="entry name" value="DNA_polymerase-Y"/>
</dbReference>
<keyword evidence="9" id="KW-0235">DNA replication</keyword>
<keyword evidence="6" id="KW-0963">Cytoplasm</keyword>
<sequence length="420" mass="47754">MINKVFFHIDVNSAYLSWEAARRLRSDKKALDIRKVASVISGNPDKRSGIVLAKSEVAKIFGIKTGESIKTAREKCPNIYVIAADFDLYIESSKKLMQLLRTYSPNVYQYSIDEAFIDMTGTGRLFGDPVICADNMRKKVYEELGFTINIGISENMVLAKMAGDFSKPNKTHTLFKNEIEKKLWPLPIEDLFFVGRKTSKKLRNIGITNIGELANMNISVLRKYFNKHGEIIYNHANGLDGYDFLKKGSKEKSIGNSTTTAFDIEDRKTAKHLILSLAETVCARLRHKDMKAKVVSLEFLNTDFKRYSMQKKMEFGTNSITIIYECACSIFDNLWDGRPIRHIGVSTSKIFDKQIDQINFLDIISNEKLNQKELKLYSAIDSIRDKYGTESIQRASFVNGSFKHMEGGTSKNKKDGLVYL</sequence>
<dbReference type="Pfam" id="PF11799">
    <property type="entry name" value="IMS_C"/>
    <property type="match status" value="1"/>
</dbReference>
<dbReference type="SUPFAM" id="SSF56672">
    <property type="entry name" value="DNA/RNA polymerases"/>
    <property type="match status" value="1"/>
</dbReference>
<keyword evidence="13" id="KW-0239">DNA-directed DNA polymerase</keyword>
<dbReference type="InterPro" id="IPR043128">
    <property type="entry name" value="Rev_trsase/Diguanyl_cyclase"/>
</dbReference>
<keyword evidence="7" id="KW-0808">Transferase</keyword>
<evidence type="ECO:0000256" key="11">
    <source>
        <dbReference type="ARBA" id="ARBA00022763"/>
    </source>
</evidence>
<keyword evidence="11" id="KW-0227">DNA damage</keyword>
<protein>
    <recommendedName>
        <fullName evidence="4">DNA-directed DNA polymerase</fullName>
        <ecNumber evidence="4">2.7.7.7</ecNumber>
    </recommendedName>
</protein>
<dbReference type="CDD" id="cd03586">
    <property type="entry name" value="PolY_Pol_IV_kappa"/>
    <property type="match status" value="1"/>
</dbReference>
<dbReference type="InterPro" id="IPR017961">
    <property type="entry name" value="DNA_pol_Y-fam_little_finger"/>
</dbReference>
<comment type="catalytic activity">
    <reaction evidence="16">
        <text>DNA(n) + a 2'-deoxyribonucleoside 5'-triphosphate = DNA(n+1) + diphosphate</text>
        <dbReference type="Rhea" id="RHEA:22508"/>
        <dbReference type="Rhea" id="RHEA-COMP:17339"/>
        <dbReference type="Rhea" id="RHEA-COMP:17340"/>
        <dbReference type="ChEBI" id="CHEBI:33019"/>
        <dbReference type="ChEBI" id="CHEBI:61560"/>
        <dbReference type="ChEBI" id="CHEBI:173112"/>
        <dbReference type="EC" id="2.7.7.7"/>
    </reaction>
</comment>
<dbReference type="EMBL" id="CP114052">
    <property type="protein sequence ID" value="WAW15153.1"/>
    <property type="molecule type" value="Genomic_DNA"/>
</dbReference>
<evidence type="ECO:0000256" key="12">
    <source>
        <dbReference type="ARBA" id="ARBA00022842"/>
    </source>
</evidence>
<evidence type="ECO:0000256" key="1">
    <source>
        <dbReference type="ARBA" id="ARBA00001946"/>
    </source>
</evidence>
<evidence type="ECO:0000313" key="19">
    <source>
        <dbReference type="Proteomes" id="UP001164187"/>
    </source>
</evidence>
<dbReference type="Gene3D" id="1.10.150.20">
    <property type="entry name" value="5' to 3' exonuclease, C-terminal subdomain"/>
    <property type="match status" value="1"/>
</dbReference>
<dbReference type="PANTHER" id="PTHR11076">
    <property type="entry name" value="DNA REPAIR POLYMERASE UMUC / TRANSFERASE FAMILY MEMBER"/>
    <property type="match status" value="1"/>
</dbReference>
<evidence type="ECO:0000256" key="5">
    <source>
        <dbReference type="ARBA" id="ARBA00022457"/>
    </source>
</evidence>
<dbReference type="Proteomes" id="UP001164187">
    <property type="component" value="Chromosome"/>
</dbReference>
<evidence type="ECO:0000256" key="7">
    <source>
        <dbReference type="ARBA" id="ARBA00022679"/>
    </source>
</evidence>
<evidence type="ECO:0000256" key="15">
    <source>
        <dbReference type="ARBA" id="ARBA00023204"/>
    </source>
</evidence>
<evidence type="ECO:0000256" key="13">
    <source>
        <dbReference type="ARBA" id="ARBA00022932"/>
    </source>
</evidence>
<evidence type="ECO:0000256" key="4">
    <source>
        <dbReference type="ARBA" id="ARBA00012417"/>
    </source>
</evidence>
<evidence type="ECO:0000256" key="14">
    <source>
        <dbReference type="ARBA" id="ARBA00023125"/>
    </source>
</evidence>
<dbReference type="InterPro" id="IPR053848">
    <property type="entry name" value="IMS_HHH_1"/>
</dbReference>
<accession>A0ABY7JSX1</accession>
<keyword evidence="8" id="KW-0548">Nucleotidyltransferase</keyword>
<evidence type="ECO:0000256" key="16">
    <source>
        <dbReference type="ARBA" id="ARBA00049244"/>
    </source>
</evidence>
<dbReference type="InterPro" id="IPR001126">
    <property type="entry name" value="UmuC"/>
</dbReference>
<keyword evidence="10" id="KW-0479">Metal-binding</keyword>
<evidence type="ECO:0000256" key="3">
    <source>
        <dbReference type="ARBA" id="ARBA00010945"/>
    </source>
</evidence>
<dbReference type="EC" id="2.7.7.7" evidence="4"/>
<dbReference type="PROSITE" id="PS50173">
    <property type="entry name" value="UMUC"/>
    <property type="match status" value="1"/>
</dbReference>
<dbReference type="Gene3D" id="3.30.70.270">
    <property type="match status" value="1"/>
</dbReference>